<evidence type="ECO:0000313" key="2">
    <source>
        <dbReference type="Proteomes" id="UP000536711"/>
    </source>
</evidence>
<evidence type="ECO:0000313" key="1">
    <source>
        <dbReference type="EMBL" id="KAF4419128.1"/>
    </source>
</evidence>
<proteinExistence type="predicted"/>
<comment type="caution">
    <text evidence="1">The sequence shown here is derived from an EMBL/GenBank/DDBJ whole genome shotgun (WGS) entry which is preliminary data.</text>
</comment>
<keyword evidence="2" id="KW-1185">Reference proteome</keyword>
<accession>A0A8H4NFS5</accession>
<organism evidence="1 2">
    <name type="scientific">Fusarium acutatum</name>
    <dbReference type="NCBI Taxonomy" id="78861"/>
    <lineage>
        <taxon>Eukaryota</taxon>
        <taxon>Fungi</taxon>
        <taxon>Dikarya</taxon>
        <taxon>Ascomycota</taxon>
        <taxon>Pezizomycotina</taxon>
        <taxon>Sordariomycetes</taxon>
        <taxon>Hypocreomycetidae</taxon>
        <taxon>Hypocreales</taxon>
        <taxon>Nectriaceae</taxon>
        <taxon>Fusarium</taxon>
        <taxon>Fusarium fujikuroi species complex</taxon>
    </lineage>
</organism>
<dbReference type="OrthoDB" id="4996672at2759"/>
<protein>
    <submittedName>
        <fullName evidence="1">Uncharacterized protein</fullName>
    </submittedName>
</protein>
<dbReference type="EMBL" id="JAADJF010000388">
    <property type="protein sequence ID" value="KAF4419128.1"/>
    <property type="molecule type" value="Genomic_DNA"/>
</dbReference>
<gene>
    <name evidence="1" type="ORF">FACUT_11586</name>
</gene>
<name>A0A8H4NFS5_9HYPO</name>
<dbReference type="AlphaFoldDB" id="A0A8H4NFS5"/>
<dbReference type="Proteomes" id="UP000536711">
    <property type="component" value="Unassembled WGS sequence"/>
</dbReference>
<sequence>MDTINLLNLIAVPDPRPGERPMAFHFTPKPDSSIQEPRFDDVMRAYDLEVTKIMYTEFEDLLTLLENDKIFSAFHPN</sequence>
<reference evidence="1 2" key="1">
    <citation type="submission" date="2020-01" db="EMBL/GenBank/DDBJ databases">
        <title>Identification and distribution of gene clusters putatively required for synthesis of sphingolipid metabolism inhibitors in phylogenetically diverse species of the filamentous fungus Fusarium.</title>
        <authorList>
            <person name="Kim H.-S."/>
            <person name="Busman M."/>
            <person name="Brown D.W."/>
            <person name="Divon H."/>
            <person name="Uhlig S."/>
            <person name="Proctor R.H."/>
        </authorList>
    </citation>
    <scope>NUCLEOTIDE SEQUENCE [LARGE SCALE GENOMIC DNA]</scope>
    <source>
        <strain evidence="1 2">NRRL 13308</strain>
    </source>
</reference>